<gene>
    <name evidence="8" type="ORF">DEJ50_25075</name>
</gene>
<evidence type="ECO:0000256" key="4">
    <source>
        <dbReference type="ARBA" id="ARBA00023004"/>
    </source>
</evidence>
<sequence length="652" mass="71313">MSGPDHGSDVLLVMPPVSEAVQFPYLALPQLAAAWTARGYRPVCRDLNLEYRTAVIRRRSAAKAAPAGPGPGPGAGPGSAKEAFRRISERYREDHGQRLLDRSRDRTSGFDQEVAIRAIVRYVTQQATEDGWMVPGPFPLSRMDRLVEVGSTGWSARWGAARLAELLDRHRPRVLAFSVPFFSQLVPTLALCSLLKRQRPDLRIMVGGPTVQMWARLLRRSVAAARHVDHWCLGHGEDYLGRILDGPEAPDGPGAPDAAPHEPGLADGFVLNEQPMPDFGQFDFADYSNQAHQFPYRLTVGCFWGKCTFCSYGNRYHDARAFQQVSPEVAAGHLVELAARLGITDVAVTDENTGLRHLMRVMRAVRDRGAALTFRVRARLEPELADPAFCEQLHALGCVQMSAGYETDAQGILDSLRKGQDARHAERAVANLTAAGITTNLSFMDGFPHPGAEQGYRDTVEVIRRHPSDMGLDTMQLLVAEPGSHLWESRRAHPDTAGDEHGEHDQYDQYDEYLVTNEGLAFAAGRVGGALLDPEATEEARQRLLRMGVEAVPDAERSSRPDLAQRPEAGAGAAPAAALVDAGAPVRPRFGVALDVVRTQWFLADLAWPRMAALPPGVARAGDGRLTGDGPGARRWLSRMVEKRLLEVEGGI</sequence>
<feature type="region of interest" description="Disordered" evidence="6">
    <location>
        <begin position="61"/>
        <end position="82"/>
    </location>
</feature>
<name>A0A5P2D970_STRVZ</name>
<comment type="cofactor">
    <cofactor evidence="1">
        <name>[4Fe-4S] cluster</name>
        <dbReference type="ChEBI" id="CHEBI:49883"/>
    </cofactor>
</comment>
<evidence type="ECO:0000256" key="3">
    <source>
        <dbReference type="ARBA" id="ARBA00022723"/>
    </source>
</evidence>
<dbReference type="RefSeq" id="WP_150210362.1">
    <property type="nucleotide sequence ID" value="NZ_CP029190.1"/>
</dbReference>
<dbReference type="SUPFAM" id="SSF102114">
    <property type="entry name" value="Radical SAM enzymes"/>
    <property type="match status" value="1"/>
</dbReference>
<keyword evidence="2" id="KW-0949">S-adenosyl-L-methionine</keyword>
<dbReference type="InterPro" id="IPR006638">
    <property type="entry name" value="Elp3/MiaA/NifB-like_rSAM"/>
</dbReference>
<dbReference type="EMBL" id="CP029190">
    <property type="protein sequence ID" value="QES50618.1"/>
    <property type="molecule type" value="Genomic_DNA"/>
</dbReference>
<evidence type="ECO:0000256" key="2">
    <source>
        <dbReference type="ARBA" id="ARBA00022691"/>
    </source>
</evidence>
<dbReference type="SFLD" id="SFLDG01082">
    <property type="entry name" value="B12-binding_domain_containing"/>
    <property type="match status" value="1"/>
</dbReference>
<dbReference type="InterPro" id="IPR051198">
    <property type="entry name" value="BchE-like"/>
</dbReference>
<keyword evidence="5" id="KW-0411">Iron-sulfur</keyword>
<feature type="domain" description="Elp3/MiaA/NifB-like radical SAM core" evidence="7">
    <location>
        <begin position="292"/>
        <end position="503"/>
    </location>
</feature>
<dbReference type="InterPro" id="IPR013785">
    <property type="entry name" value="Aldolase_TIM"/>
</dbReference>
<accession>A0A5P2D970</accession>
<evidence type="ECO:0000256" key="6">
    <source>
        <dbReference type="SAM" id="MobiDB-lite"/>
    </source>
</evidence>
<dbReference type="InterPro" id="IPR058240">
    <property type="entry name" value="rSAM_sf"/>
</dbReference>
<dbReference type="AlphaFoldDB" id="A0A5P2D970"/>
<dbReference type="GO" id="GO:0003824">
    <property type="term" value="F:catalytic activity"/>
    <property type="evidence" value="ECO:0007669"/>
    <property type="project" value="InterPro"/>
</dbReference>
<evidence type="ECO:0000313" key="8">
    <source>
        <dbReference type="EMBL" id="QES50618.1"/>
    </source>
</evidence>
<organism evidence="8 9">
    <name type="scientific">Streptomyces venezuelae</name>
    <dbReference type="NCBI Taxonomy" id="54571"/>
    <lineage>
        <taxon>Bacteria</taxon>
        <taxon>Bacillati</taxon>
        <taxon>Actinomycetota</taxon>
        <taxon>Actinomycetes</taxon>
        <taxon>Kitasatosporales</taxon>
        <taxon>Streptomycetaceae</taxon>
        <taxon>Streptomyces</taxon>
    </lineage>
</organism>
<evidence type="ECO:0000313" key="9">
    <source>
        <dbReference type="Proteomes" id="UP000325211"/>
    </source>
</evidence>
<dbReference type="Pfam" id="PF04055">
    <property type="entry name" value="Radical_SAM"/>
    <property type="match status" value="1"/>
</dbReference>
<feature type="region of interest" description="Disordered" evidence="6">
    <location>
        <begin position="244"/>
        <end position="263"/>
    </location>
</feature>
<keyword evidence="3" id="KW-0479">Metal-binding</keyword>
<dbReference type="Proteomes" id="UP000325211">
    <property type="component" value="Chromosome"/>
</dbReference>
<dbReference type="SFLD" id="SFLDS00029">
    <property type="entry name" value="Radical_SAM"/>
    <property type="match status" value="1"/>
</dbReference>
<evidence type="ECO:0000256" key="1">
    <source>
        <dbReference type="ARBA" id="ARBA00001966"/>
    </source>
</evidence>
<reference evidence="8 9" key="1">
    <citation type="submission" date="2018-05" db="EMBL/GenBank/DDBJ databases">
        <title>Streptomyces venezuelae.</title>
        <authorList>
            <person name="Kim W."/>
            <person name="Lee N."/>
            <person name="Cho B.-K."/>
        </authorList>
    </citation>
    <scope>NUCLEOTIDE SEQUENCE [LARGE SCALE GENOMIC DNA]</scope>
    <source>
        <strain evidence="8 9">ATCC 21782</strain>
    </source>
</reference>
<dbReference type="PANTHER" id="PTHR43409:SF7">
    <property type="entry name" value="BLL1977 PROTEIN"/>
    <property type="match status" value="1"/>
</dbReference>
<dbReference type="SMART" id="SM00729">
    <property type="entry name" value="Elp3"/>
    <property type="match status" value="1"/>
</dbReference>
<proteinExistence type="predicted"/>
<dbReference type="GO" id="GO:0046872">
    <property type="term" value="F:metal ion binding"/>
    <property type="evidence" value="ECO:0007669"/>
    <property type="project" value="UniProtKB-KW"/>
</dbReference>
<dbReference type="Gene3D" id="3.20.20.70">
    <property type="entry name" value="Aldolase class I"/>
    <property type="match status" value="1"/>
</dbReference>
<dbReference type="OrthoDB" id="5298546at2"/>
<keyword evidence="4" id="KW-0408">Iron</keyword>
<evidence type="ECO:0000259" key="7">
    <source>
        <dbReference type="SMART" id="SM00729"/>
    </source>
</evidence>
<evidence type="ECO:0000256" key="5">
    <source>
        <dbReference type="ARBA" id="ARBA00023014"/>
    </source>
</evidence>
<protein>
    <recommendedName>
        <fullName evidence="7">Elp3/MiaA/NifB-like radical SAM core domain-containing protein</fullName>
    </recommendedName>
</protein>
<dbReference type="InterPro" id="IPR007197">
    <property type="entry name" value="rSAM"/>
</dbReference>
<feature type="compositionally biased region" description="Low complexity" evidence="6">
    <location>
        <begin position="246"/>
        <end position="263"/>
    </location>
</feature>
<dbReference type="GO" id="GO:0051536">
    <property type="term" value="F:iron-sulfur cluster binding"/>
    <property type="evidence" value="ECO:0007669"/>
    <property type="project" value="UniProtKB-KW"/>
</dbReference>
<dbReference type="GO" id="GO:0005829">
    <property type="term" value="C:cytosol"/>
    <property type="evidence" value="ECO:0007669"/>
    <property type="project" value="TreeGrafter"/>
</dbReference>
<dbReference type="PANTHER" id="PTHR43409">
    <property type="entry name" value="ANAEROBIC MAGNESIUM-PROTOPORPHYRIN IX MONOMETHYL ESTER CYCLASE-RELATED"/>
    <property type="match status" value="1"/>
</dbReference>